<proteinExistence type="predicted"/>
<dbReference type="RefSeq" id="XP_030534395.1">
    <property type="nucleotide sequence ID" value="XM_030678535.2"/>
</dbReference>
<sequence>MAGSGDRENEENRGTRPDGGEVNDSSSIGASSVESGPSSRVSRGVGEEIGMAERLTDIFVGEGDGDLLMQRSDREDRVLQWLQALDMQVIGACRADERLKPLLKSSGSGSAAEDRLLAHLSQHFEPAEVGILARCFCMPLVSIRVGKINKQGTLLCPTPTRGTLNLSLLPTSDLRLSFVGDHGQTERLVTLSSSTESSSLVIEEISEDTSGRSFVLKMLDGNAFYFWCSEKSKLLGIELLRKMRDLLNQRPTVAELTGIDGSRLECFAIHLRAYLMGPVVSKSQASSSGLPILSDGIANDVPSASENMQTFASSNSLRPHYSSSQVVKSNSCHQGLSPRATSFKEGLAKNLTARSTREKLRKLGENHFAAVDNLSASLPIVADTFNSSSCNILQTQDSQGNNSFTPSNVLESLGKLTFPPCLSTSSQVPSLCQPIFSPYYCLCPPGASTLERPDPPPALASASNGYSVPSLSALLPPVPSSLLMTAPPLNLEDLPPLDFPTILQDPLACLPMPTSQQIPTFTPLMCDPIVHIPVIDVCSAGQGYLVSAGPTITTAIGPLNPKLVSPLIPETSLVVEEGARETLRLLISGSSPMITQSIGMFPVVLSSADEKQSAIVAGSRGLYSGIRDVDAFSSAVVAGSRGLYSGIRDVDAFSSRGLAAMGLFSLSGRSAVESAAKSCDITNVLDVPLNGSNSLGESNADVDDSLSENARKTG</sequence>
<evidence type="ECO:0000256" key="1">
    <source>
        <dbReference type="SAM" id="MobiDB-lite"/>
    </source>
</evidence>
<feature type="compositionally biased region" description="Basic and acidic residues" evidence="1">
    <location>
        <begin position="1"/>
        <end position="19"/>
    </location>
</feature>
<name>A0A8B8PHW6_9MYRT</name>
<dbReference type="Proteomes" id="UP000827889">
    <property type="component" value="Chromosome 5"/>
</dbReference>
<feature type="compositionally biased region" description="Low complexity" evidence="1">
    <location>
        <begin position="25"/>
        <end position="44"/>
    </location>
</feature>
<dbReference type="AlphaFoldDB" id="A0A8B8PHW6"/>
<dbReference type="PANTHER" id="PTHR36741:SF1">
    <property type="entry name" value="OS07G0100500 PROTEIN"/>
    <property type="match status" value="1"/>
</dbReference>
<dbReference type="KEGG" id="rarg:115743657"/>
<evidence type="ECO:0000313" key="3">
    <source>
        <dbReference type="RefSeq" id="XP_030534395.1"/>
    </source>
</evidence>
<feature type="region of interest" description="Disordered" evidence="1">
    <location>
        <begin position="1"/>
        <end position="47"/>
    </location>
</feature>
<evidence type="ECO:0000313" key="2">
    <source>
        <dbReference type="Proteomes" id="UP000827889"/>
    </source>
</evidence>
<organism evidence="2 3">
    <name type="scientific">Rhodamnia argentea</name>
    <dbReference type="NCBI Taxonomy" id="178133"/>
    <lineage>
        <taxon>Eukaryota</taxon>
        <taxon>Viridiplantae</taxon>
        <taxon>Streptophyta</taxon>
        <taxon>Embryophyta</taxon>
        <taxon>Tracheophyta</taxon>
        <taxon>Spermatophyta</taxon>
        <taxon>Magnoliopsida</taxon>
        <taxon>eudicotyledons</taxon>
        <taxon>Gunneridae</taxon>
        <taxon>Pentapetalae</taxon>
        <taxon>rosids</taxon>
        <taxon>malvids</taxon>
        <taxon>Myrtales</taxon>
        <taxon>Myrtaceae</taxon>
        <taxon>Myrtoideae</taxon>
        <taxon>Myrteae</taxon>
        <taxon>Australasian group</taxon>
        <taxon>Rhodamnia</taxon>
    </lineage>
</organism>
<reference evidence="3" key="1">
    <citation type="submission" date="2025-08" db="UniProtKB">
        <authorList>
            <consortium name="RefSeq"/>
        </authorList>
    </citation>
    <scope>IDENTIFICATION</scope>
    <source>
        <tissue evidence="3">Leaf</tissue>
    </source>
</reference>
<gene>
    <name evidence="3" type="primary">LOC115743657</name>
</gene>
<protein>
    <submittedName>
        <fullName evidence="3">Uncharacterized protein LOC115743657</fullName>
    </submittedName>
</protein>
<dbReference type="PANTHER" id="PTHR36741">
    <property type="entry name" value="OS07G0100500 PROTEIN"/>
    <property type="match status" value="1"/>
</dbReference>
<keyword evidence="2" id="KW-1185">Reference proteome</keyword>
<dbReference type="GeneID" id="115743657"/>
<accession>A0A8B8PHW6</accession>
<dbReference type="OrthoDB" id="1921521at2759"/>